<dbReference type="Pfam" id="PF13439">
    <property type="entry name" value="Glyco_transf_4"/>
    <property type="match status" value="1"/>
</dbReference>
<evidence type="ECO:0000313" key="4">
    <source>
        <dbReference type="EMBL" id="MBT0769472.1"/>
    </source>
</evidence>
<sequence length="353" mass="38573">MFDALADRLADRGDQLVVAAGQPIGRQALRGDQSRGHWLHVVPSRTFRTPPGEFKVRTGLKQLIASADVCVTELDAGNLNTWDLVLRRRRNKRIVLWGHGKSYTSASRRVNERLKMLQCRLADHVMTYSPSGREHLRGNGVPVRKITAVGNATDTVGLRRAFEARMTRPVDRSELLDLSVAGRHVACYVGGLDSDKRVAFLTEAARHAHLSDSRFLLLVAGSGSDEALLAEGKSQGYIAHLPHADQAGLADLGAVSRSIWMPGRVGLVAVDALALGLPVMTTNFPYHAPEYEFLSPGRDVMVLPDDPLEFSRQATARTASDGRIHTGTTIPTVEAVVDRMINVIDGRSEEDHA</sequence>
<dbReference type="InterPro" id="IPR028098">
    <property type="entry name" value="Glyco_trans_4-like_N"/>
</dbReference>
<evidence type="ECO:0000313" key="5">
    <source>
        <dbReference type="Proteomes" id="UP001197247"/>
    </source>
</evidence>
<dbReference type="Gene3D" id="3.40.50.2000">
    <property type="entry name" value="Glycogen Phosphorylase B"/>
    <property type="match status" value="2"/>
</dbReference>
<name>A0ABS5TEI2_9ACTN</name>
<evidence type="ECO:0000256" key="2">
    <source>
        <dbReference type="ARBA" id="ARBA00022679"/>
    </source>
</evidence>
<accession>A0ABS5TEI2</accession>
<comment type="caution">
    <text evidence="4">The sequence shown here is derived from an EMBL/GenBank/DDBJ whole genome shotgun (WGS) entry which is preliminary data.</text>
</comment>
<dbReference type="EMBL" id="JAHBAY010000004">
    <property type="protein sequence ID" value="MBT0769472.1"/>
    <property type="molecule type" value="Genomic_DNA"/>
</dbReference>
<evidence type="ECO:0000259" key="3">
    <source>
        <dbReference type="Pfam" id="PF13439"/>
    </source>
</evidence>
<organism evidence="4 5">
    <name type="scientific">Kineosporia corallincola</name>
    <dbReference type="NCBI Taxonomy" id="2835133"/>
    <lineage>
        <taxon>Bacteria</taxon>
        <taxon>Bacillati</taxon>
        <taxon>Actinomycetota</taxon>
        <taxon>Actinomycetes</taxon>
        <taxon>Kineosporiales</taxon>
        <taxon>Kineosporiaceae</taxon>
        <taxon>Kineosporia</taxon>
    </lineage>
</organism>
<dbReference type="Pfam" id="PF13692">
    <property type="entry name" value="Glyco_trans_1_4"/>
    <property type="match status" value="1"/>
</dbReference>
<dbReference type="GO" id="GO:0016757">
    <property type="term" value="F:glycosyltransferase activity"/>
    <property type="evidence" value="ECO:0007669"/>
    <property type="project" value="UniProtKB-KW"/>
</dbReference>
<dbReference type="EC" id="2.4.-.-" evidence="4"/>
<dbReference type="RefSeq" id="WP_214155774.1">
    <property type="nucleotide sequence ID" value="NZ_JAHBAY010000004.1"/>
</dbReference>
<reference evidence="4 5" key="1">
    <citation type="submission" date="2021-05" db="EMBL/GenBank/DDBJ databases">
        <title>Kineosporia and Streptomyces sp. nov. two new marine actinobacteria isolated from Coral.</title>
        <authorList>
            <person name="Buangrab K."/>
            <person name="Sutthacheep M."/>
            <person name="Yeemin T."/>
            <person name="Harunari E."/>
            <person name="Igarashi Y."/>
            <person name="Kanchanasin P."/>
            <person name="Tanasupawat S."/>
            <person name="Phongsopitanun W."/>
        </authorList>
    </citation>
    <scope>NUCLEOTIDE SEQUENCE [LARGE SCALE GENOMIC DNA]</scope>
    <source>
        <strain evidence="4 5">J2-2</strain>
    </source>
</reference>
<proteinExistence type="predicted"/>
<dbReference type="SUPFAM" id="SSF53756">
    <property type="entry name" value="UDP-Glycosyltransferase/glycogen phosphorylase"/>
    <property type="match status" value="1"/>
</dbReference>
<feature type="domain" description="Glycosyltransferase subfamily 4-like N-terminal" evidence="3">
    <location>
        <begin position="4"/>
        <end position="155"/>
    </location>
</feature>
<evidence type="ECO:0000256" key="1">
    <source>
        <dbReference type="ARBA" id="ARBA00022676"/>
    </source>
</evidence>
<dbReference type="Proteomes" id="UP001197247">
    <property type="component" value="Unassembled WGS sequence"/>
</dbReference>
<keyword evidence="5" id="KW-1185">Reference proteome</keyword>
<protein>
    <submittedName>
        <fullName evidence="4">Glycosyltransferase</fullName>
        <ecNumber evidence="4">2.4.-.-</ecNumber>
    </submittedName>
</protein>
<keyword evidence="1 4" id="KW-0328">Glycosyltransferase</keyword>
<keyword evidence="2 4" id="KW-0808">Transferase</keyword>
<gene>
    <name evidence="4" type="ORF">KIH74_11110</name>
</gene>